<name>A0ACC2STZ4_9FUNG</name>
<dbReference type="Proteomes" id="UP001165960">
    <property type="component" value="Unassembled WGS sequence"/>
</dbReference>
<dbReference type="EMBL" id="QTSX02004320">
    <property type="protein sequence ID" value="KAJ9065854.1"/>
    <property type="molecule type" value="Genomic_DNA"/>
</dbReference>
<reference evidence="1" key="1">
    <citation type="submission" date="2022-04" db="EMBL/GenBank/DDBJ databases">
        <title>Genome of the entomopathogenic fungus Entomophthora muscae.</title>
        <authorList>
            <person name="Elya C."/>
            <person name="Lovett B.R."/>
            <person name="Lee E."/>
            <person name="Macias A.M."/>
            <person name="Hajek A.E."/>
            <person name="De Bivort B.L."/>
            <person name="Kasson M.T."/>
            <person name="De Fine Licht H.H."/>
            <person name="Stajich J.E."/>
        </authorList>
    </citation>
    <scope>NUCLEOTIDE SEQUENCE</scope>
    <source>
        <strain evidence="1">Berkeley</strain>
    </source>
</reference>
<sequence length="257" mass="28604">MIYKSLARAFYRSVPAFNAIHASRIHLVTSRQSLKPTLTSVNVFSKQLARNMFIQTESTPNENSVKFIPGIPVMGDKGSMEFITSREAMASPLAKKLFLIDGVESVFFGPDFVAVNKTDTVSWPQLKPDVFATLMDFFSSGQEILDDGHSQASDTRIEPGDSETVQMIKELLETRIRPSIQEDGGDIEYMGFDNGIVKLKLRGACRTCDSSSVTLKHGIQNMLMHYIPEVQGVEQIQDDLEQLSNSVFEKVDGKLNS</sequence>
<organism evidence="1 2">
    <name type="scientific">Entomophthora muscae</name>
    <dbReference type="NCBI Taxonomy" id="34485"/>
    <lineage>
        <taxon>Eukaryota</taxon>
        <taxon>Fungi</taxon>
        <taxon>Fungi incertae sedis</taxon>
        <taxon>Zoopagomycota</taxon>
        <taxon>Entomophthoromycotina</taxon>
        <taxon>Entomophthoromycetes</taxon>
        <taxon>Entomophthorales</taxon>
        <taxon>Entomophthoraceae</taxon>
        <taxon>Entomophthora</taxon>
    </lineage>
</organism>
<protein>
    <submittedName>
        <fullName evidence="1">NifU-like protein 5, mitochondrial</fullName>
    </submittedName>
</protein>
<accession>A0ACC2STZ4</accession>
<gene>
    <name evidence="1" type="primary">NIFU5</name>
    <name evidence="1" type="ORF">DSO57_1015285</name>
</gene>
<evidence type="ECO:0000313" key="1">
    <source>
        <dbReference type="EMBL" id="KAJ9065854.1"/>
    </source>
</evidence>
<comment type="caution">
    <text evidence="1">The sequence shown here is derived from an EMBL/GenBank/DDBJ whole genome shotgun (WGS) entry which is preliminary data.</text>
</comment>
<keyword evidence="2" id="KW-1185">Reference proteome</keyword>
<evidence type="ECO:0000313" key="2">
    <source>
        <dbReference type="Proteomes" id="UP001165960"/>
    </source>
</evidence>
<proteinExistence type="predicted"/>